<keyword evidence="7" id="KW-0455">Luminescence</keyword>
<feature type="domain" description="AMP-dependent synthetase/ligase" evidence="9">
    <location>
        <begin position="466"/>
        <end position="664"/>
    </location>
</feature>
<dbReference type="PANTHER" id="PTHR43845:SF1">
    <property type="entry name" value="BLR5969 PROTEIN"/>
    <property type="match status" value="1"/>
</dbReference>
<organism evidence="10 11">
    <name type="scientific">Pseudomonas brassicacearum</name>
    <dbReference type="NCBI Taxonomy" id="930166"/>
    <lineage>
        <taxon>Bacteria</taxon>
        <taxon>Pseudomonadati</taxon>
        <taxon>Pseudomonadota</taxon>
        <taxon>Gammaproteobacteria</taxon>
        <taxon>Pseudomonadales</taxon>
        <taxon>Pseudomonadaceae</taxon>
        <taxon>Pseudomonas</taxon>
    </lineage>
</organism>
<dbReference type="Gene3D" id="3.40.50.12780">
    <property type="entry name" value="N-terminal domain of ligase-like"/>
    <property type="match status" value="1"/>
</dbReference>
<dbReference type="RefSeq" id="WP_116642284.1">
    <property type="nucleotide sequence ID" value="NZ_JABFMS010000003.1"/>
</dbReference>
<dbReference type="SUPFAM" id="SSF53720">
    <property type="entry name" value="ALDH-like"/>
    <property type="match status" value="1"/>
</dbReference>
<dbReference type="InterPro" id="IPR000873">
    <property type="entry name" value="AMP-dep_synth/lig_dom"/>
</dbReference>
<reference evidence="10 11" key="1">
    <citation type="journal article" date="2020" name="Front. Plant Sci.">
        <title>Isolation of Rhizosphere Bacteria That Improve Quality and Water Stress Tolerance in Greenhouse Ornamentals.</title>
        <authorList>
            <person name="Nordstedt N.P."/>
            <person name="Jones M.L."/>
        </authorList>
    </citation>
    <scope>NUCLEOTIDE SEQUENCE [LARGE SCALE GENOMIC DNA]</scope>
    <source>
        <strain evidence="10 11">C2F7</strain>
    </source>
</reference>
<evidence type="ECO:0000256" key="4">
    <source>
        <dbReference type="ARBA" id="ARBA00013020"/>
    </source>
</evidence>
<dbReference type="Gene3D" id="3.40.605.10">
    <property type="entry name" value="Aldehyde Dehydrogenase, Chain A, domain 1"/>
    <property type="match status" value="1"/>
</dbReference>
<gene>
    <name evidence="10" type="ORF">HNO85_03155</name>
</gene>
<dbReference type="EMBL" id="JABFMS010000003">
    <property type="protein sequence ID" value="NUT79936.1"/>
    <property type="molecule type" value="Genomic_DNA"/>
</dbReference>
<dbReference type="PANTHER" id="PTHR43845">
    <property type="entry name" value="BLR5969 PROTEIN"/>
    <property type="match status" value="1"/>
</dbReference>
<evidence type="ECO:0000256" key="6">
    <source>
        <dbReference type="ARBA" id="ARBA00023002"/>
    </source>
</evidence>
<evidence type="ECO:0000313" key="10">
    <source>
        <dbReference type="EMBL" id="NUT79936.1"/>
    </source>
</evidence>
<dbReference type="InterPro" id="IPR008670">
    <property type="entry name" value="CoA_reduct_LuxC"/>
</dbReference>
<evidence type="ECO:0000259" key="9">
    <source>
        <dbReference type="Pfam" id="PF00501"/>
    </source>
</evidence>
<evidence type="ECO:0000313" key="11">
    <source>
        <dbReference type="Proteomes" id="UP000562723"/>
    </source>
</evidence>
<proteinExistence type="inferred from homology"/>
<dbReference type="InterPro" id="IPR042099">
    <property type="entry name" value="ANL_N_sf"/>
</dbReference>
<name>A0AAJ3KU46_9PSED</name>
<dbReference type="GO" id="GO:0050062">
    <property type="term" value="F:long-chain-fatty-acyl-CoA reductase activity"/>
    <property type="evidence" value="ECO:0007669"/>
    <property type="project" value="UniProtKB-EC"/>
</dbReference>
<dbReference type="Pfam" id="PF05893">
    <property type="entry name" value="LuxC"/>
    <property type="match status" value="1"/>
</dbReference>
<evidence type="ECO:0000256" key="7">
    <source>
        <dbReference type="ARBA" id="ARBA00023223"/>
    </source>
</evidence>
<evidence type="ECO:0000256" key="5">
    <source>
        <dbReference type="ARBA" id="ARBA00022857"/>
    </source>
</evidence>
<comment type="function">
    <text evidence="1">LuxC is the fatty acid reductase enzyme responsible for synthesis of the aldehyde substrate for the luminescent reaction catalyzed by luciferase.</text>
</comment>
<comment type="caution">
    <text evidence="10">The sequence shown here is derived from an EMBL/GenBank/DDBJ whole genome shotgun (WGS) entry which is preliminary data.</text>
</comment>
<dbReference type="GO" id="GO:0008218">
    <property type="term" value="P:bioluminescence"/>
    <property type="evidence" value="ECO:0007669"/>
    <property type="project" value="UniProtKB-KW"/>
</dbReference>
<evidence type="ECO:0000256" key="1">
    <source>
        <dbReference type="ARBA" id="ARBA00003277"/>
    </source>
</evidence>
<keyword evidence="5" id="KW-0521">NADP</keyword>
<protein>
    <recommendedName>
        <fullName evidence="4">long-chain-fatty-acyl-CoA reductase</fullName>
        <ecNumber evidence="4">1.2.1.50</ecNumber>
    </recommendedName>
</protein>
<dbReference type="AlphaFoldDB" id="A0AAJ3KU46"/>
<evidence type="ECO:0000256" key="2">
    <source>
        <dbReference type="ARBA" id="ARBA00004908"/>
    </source>
</evidence>
<comment type="catalytic activity">
    <reaction evidence="8">
        <text>a long-chain fatty aldehyde + NADP(+) + CoA = a long-chain fatty acyl-CoA + NADPH + H(+)</text>
        <dbReference type="Rhea" id="RHEA:15437"/>
        <dbReference type="ChEBI" id="CHEBI:15378"/>
        <dbReference type="ChEBI" id="CHEBI:17176"/>
        <dbReference type="ChEBI" id="CHEBI:57287"/>
        <dbReference type="ChEBI" id="CHEBI:57783"/>
        <dbReference type="ChEBI" id="CHEBI:58349"/>
        <dbReference type="ChEBI" id="CHEBI:83139"/>
        <dbReference type="EC" id="1.2.1.50"/>
    </reaction>
</comment>
<dbReference type="Pfam" id="PF00501">
    <property type="entry name" value="AMP-binding"/>
    <property type="match status" value="1"/>
</dbReference>
<dbReference type="InterPro" id="IPR016161">
    <property type="entry name" value="Ald_DH/histidinol_DH"/>
</dbReference>
<dbReference type="GO" id="GO:0003995">
    <property type="term" value="F:acyl-CoA dehydrogenase activity"/>
    <property type="evidence" value="ECO:0007669"/>
    <property type="project" value="InterPro"/>
</dbReference>
<comment type="similarity">
    <text evidence="3">Belongs to the LuxC family.</text>
</comment>
<keyword evidence="6" id="KW-0560">Oxidoreductase</keyword>
<dbReference type="EC" id="1.2.1.50" evidence="4"/>
<accession>A0AAJ3KU46</accession>
<evidence type="ECO:0000256" key="8">
    <source>
        <dbReference type="ARBA" id="ARBA00049412"/>
    </source>
</evidence>
<dbReference type="SUPFAM" id="SSF56801">
    <property type="entry name" value="Acetyl-CoA synthetase-like"/>
    <property type="match status" value="1"/>
</dbReference>
<sequence length="811" mass="88963">MYLINGQLNAGLALDAVLERLQAQLPALLNHPPRSEEVFDCAEAFVQMLRTSEPVPMLDEEQRQALMAFCDRKHLGLKLERELGLTPRSLRRIDYCDGPFESWQPLGLVVHVTPGNSPLLGFCAALEGLLAGNVNWLRPSTRDGDYTARLLAAFLACDPSGRLRDYLAVLPVPAEETGRLFALAQGVSAWGGETALTALREQIPSGCRWIDWGHRISFAYISSLAASAQALDSLVDEICRLDQQACSSPQWLLVDSDEPARMQALGDALAAAFERRAGHWPALETTTAEACEITTRTALARLDYSFAGKTGQVWSGNGWRILWEHHQKLQPSPLFRTLLLRPVPEGMLAETLLPWRNVLQSCALICEPERAPALARRLITAGVTRVTSTAQIQQGYDGEPHDGVYALQRLSRRVSVGLQAQVANHRVTLDASPAALSLCPSTPILDKTAFMALPPAPQAQLFFRSGGSSGAPVLSPFSHRDFHRHMRAAADGLRAAGLDPAQDRVINLFYGGSLYGGFLSFTKILEQMNVVHYPMSAPPDNNFDEIAKLIVEHRINTVVGMPSTLHRLFSSQQPTLQGYGGVRKVMLGGEHLGQESRQLLQQCGVTRICSAIYGTVDAGPLGHACIASGDGVFHLMDDIQTLEIVRLEDDAPVGPGETGRLLFTSRERQARGLQRYDVGDLGRWLSGPCTCGLESPRFELGERHGRLVRIATEFINTKELVERAQAAIQIVLDHESGGCERLLIRVDGKAETVRRQVLDLAPLRTSVDAALLVLQVQRCPIERFERNKHSGKVPLVIDRRIAGELTSPIAL</sequence>
<comment type="pathway">
    <text evidence="2">Lipid metabolism; fatty acid reduction for biolumincescence.</text>
</comment>
<dbReference type="InterPro" id="IPR016162">
    <property type="entry name" value="Ald_DH_N"/>
</dbReference>
<evidence type="ECO:0000256" key="3">
    <source>
        <dbReference type="ARBA" id="ARBA00010915"/>
    </source>
</evidence>
<dbReference type="Proteomes" id="UP000562723">
    <property type="component" value="Unassembled WGS sequence"/>
</dbReference>